<keyword evidence="6 10" id="KW-0472">Membrane</keyword>
<keyword evidence="4" id="KW-0677">Repeat</keyword>
<dbReference type="AlphaFoldDB" id="A0A6I8Q3W1"/>
<evidence type="ECO:0000256" key="2">
    <source>
        <dbReference type="ARBA" id="ARBA00022692"/>
    </source>
</evidence>
<accession>A0A6I8Q3W1</accession>
<organism evidence="12">
    <name type="scientific">Xenopus tropicalis</name>
    <name type="common">Western clawed frog</name>
    <name type="synonym">Silurana tropicalis</name>
    <dbReference type="NCBI Taxonomy" id="8364"/>
    <lineage>
        <taxon>Eukaryota</taxon>
        <taxon>Metazoa</taxon>
        <taxon>Chordata</taxon>
        <taxon>Craniata</taxon>
        <taxon>Vertebrata</taxon>
        <taxon>Euteleostomi</taxon>
        <taxon>Amphibia</taxon>
        <taxon>Batrachia</taxon>
        <taxon>Anura</taxon>
        <taxon>Pipoidea</taxon>
        <taxon>Pipidae</taxon>
        <taxon>Xenopodinae</taxon>
        <taxon>Xenopus</taxon>
        <taxon>Silurana</taxon>
    </lineage>
</organism>
<dbReference type="Ensembl" id="ENSXETT00000067847">
    <property type="protein sequence ID" value="ENSXETP00000064238"/>
    <property type="gene ID" value="ENSXETG00000003351"/>
</dbReference>
<gene>
    <name evidence="12" type="primary">ptgfrn</name>
</gene>
<evidence type="ECO:0000256" key="6">
    <source>
        <dbReference type="ARBA" id="ARBA00023136"/>
    </source>
</evidence>
<evidence type="ECO:0000256" key="8">
    <source>
        <dbReference type="ARBA" id="ARBA00023319"/>
    </source>
</evidence>
<evidence type="ECO:0000256" key="9">
    <source>
        <dbReference type="SAM" id="MobiDB-lite"/>
    </source>
</evidence>
<keyword evidence="5 10" id="KW-1133">Transmembrane helix</keyword>
<sequence>MWYYMCPQAPIPFSHLPLQALYGTTCAPRLPFLSPTFPYRRYVVLHVPPGSPSFLPPSPTGAMWYYMCTPGSPFFLPPSATGTMWYYMCPQAPLPFSHLPLQALCGTTCAPRLPFLSPTFPYRRYMVLHVPPGSPSFLPPSPTGAMWYYMCPPGSPSFLPPSPTGAMWYYMCPQAPIPFSTFPYRRYMVLHVPPGSPSFLPPSPTGAMWYYMCPQAPLPFSHLPLQALCGTTCAPQAPLPFSHLPLQALCGTTCAPRLPFLSPTFPYRRYVVLHVPPAPFLSPTFPYRRYVVLHVPPGSPSFLPPSPTGAMWYYMCPQAPLPFSHLPLQALCGTTCAPRLPFLSPTFPYRRYVVLHVPPFLSPTGTVWSRTVRVPAGPVVRVEGTEVSIPCNVSDYEGPLEQNFEWTFSTSAGSYVRVLSTFDPTFTDPTFAGRVGAGGIQLERVSHNVALLRIRELSKSDEGEYTCSTPSTDATISGNYEDGVRLRVIPDTLTVRSTKGRLGGTRTLTEGGSFQLQCQALSGDSSDHTHLSLTWQHQGPEGSAADVLTLSHLGRFQPGPGYEERYSSGRVRLDTMGGDGYRLAVDGALSADAGEYSCVARTWVLGPEGWAPIQEKKISVSRVEVQPMGMNVTVPAPVVRGNAGEPLRLSCRVWHNSAAPVCTRVRWFLSAQQAPSPEERQELLGGRDPDPTHEGASTHLLEVPRGWDAGHYSCQATVWAPGSNGTWHPIMERSTEPINVLPNSAVPELEVSLNATLTPQFSEEPTELVCHMSGSDGARLSVSWYHSPSPESRASPPVLVGSLGQDWSVSVGERYTERLESGGLILSRRGPQAFVLRIQWTSNGDRGQYRCVGTVWEQQRNESWAPSREVASPPISISWEQEEYSLAVRASVTRAVAVSGGTFEMQCHVTTRNIPSPRYSVQVAMEPSGPHSGPQVLLLSRDGLTHRKGESFGKAALEKVKEGEYRFRLYQAQAQEAGTYRCSITAWTPGGGGAWREAKNQTSNPVALQFQNSGLMFNVTAHSDSPSIYHGERAEFWCIITLSGPAVDTDSLAFDVSWFAQRAGPVLLGGLGRSAQVEQKRRNGSSEVAIERVSAMEFRLRIFGTEEDDGGGHFCTVTPWVLSGTGAWSSQSALTSNVVSLSVRMDLLTAFKYPLLIGGALAVLVGLLSCLIGYCSSRVCCRARAAPEPRREHRRLMSMELD</sequence>
<dbReference type="GO" id="GO:0016020">
    <property type="term" value="C:membrane"/>
    <property type="evidence" value="ECO:0007669"/>
    <property type="project" value="UniProtKB-SubCell"/>
</dbReference>
<feature type="region of interest" description="Disordered" evidence="9">
    <location>
        <begin position="673"/>
        <end position="695"/>
    </location>
</feature>
<dbReference type="GeneTree" id="ENSGT00940000158367"/>
<dbReference type="InterPro" id="IPR013106">
    <property type="entry name" value="Ig_V-set"/>
</dbReference>
<dbReference type="PANTHER" id="PTHR12207">
    <property type="entry name" value="V-SET AND TRANSMEMBRANE DOMAIN-CONTAINING PROTEIN"/>
    <property type="match status" value="1"/>
</dbReference>
<dbReference type="InterPro" id="IPR036179">
    <property type="entry name" value="Ig-like_dom_sf"/>
</dbReference>
<feature type="domain" description="Ig-like" evidence="11">
    <location>
        <begin position="363"/>
        <end position="477"/>
    </location>
</feature>
<proteinExistence type="predicted"/>
<dbReference type="SMART" id="SM00409">
    <property type="entry name" value="IG"/>
    <property type="match status" value="6"/>
</dbReference>
<evidence type="ECO:0000256" key="7">
    <source>
        <dbReference type="ARBA" id="ARBA00023157"/>
    </source>
</evidence>
<dbReference type="InParanoid" id="A0A6I8Q3W1"/>
<dbReference type="InterPro" id="IPR003599">
    <property type="entry name" value="Ig_sub"/>
</dbReference>
<evidence type="ECO:0000256" key="4">
    <source>
        <dbReference type="ARBA" id="ARBA00022737"/>
    </source>
</evidence>
<evidence type="ECO:0000259" key="11">
    <source>
        <dbReference type="PROSITE" id="PS50835"/>
    </source>
</evidence>
<comment type="subcellular location">
    <subcellularLocation>
        <location evidence="1">Membrane</location>
        <topology evidence="1">Single-pass membrane protein</topology>
    </subcellularLocation>
</comment>
<reference evidence="12" key="2">
    <citation type="submission" date="2020-05" db="UniProtKB">
        <authorList>
            <consortium name="Ensembl"/>
        </authorList>
    </citation>
    <scope>IDENTIFICATION</scope>
</reference>
<dbReference type="PANTHER" id="PTHR12207:SF3">
    <property type="entry name" value="PROSTAGLANDIN F2 RECEPTOR NEGATIVE REGULATOR"/>
    <property type="match status" value="1"/>
</dbReference>
<feature type="domain" description="Ig-like" evidence="11">
    <location>
        <begin position="1005"/>
        <end position="1135"/>
    </location>
</feature>
<dbReference type="Gene3D" id="2.60.40.10">
    <property type="entry name" value="Immunoglobulins"/>
    <property type="match status" value="4"/>
</dbReference>
<dbReference type="Bgee" id="ENSXETG00000003351">
    <property type="expression patterns" value="Expressed in early embryo and 11 other cell types or tissues"/>
</dbReference>
<feature type="domain" description="Ig-like" evidence="11">
    <location>
        <begin position="747"/>
        <end position="871"/>
    </location>
</feature>
<reference evidence="12" key="1">
    <citation type="journal article" date="2010" name="Science">
        <title>The genome of the Western clawed frog Xenopus tropicalis.</title>
        <authorList>
            <person name="Hellsten U."/>
            <person name="Harland R.M."/>
            <person name="Gilchrist M.J."/>
            <person name="Hendrix D."/>
            <person name="Jurka J."/>
            <person name="Kapitonov V."/>
            <person name="Ovcharenko I."/>
            <person name="Putnam N.H."/>
            <person name="Shu S."/>
            <person name="Taher L."/>
            <person name="Blitz I.L."/>
            <person name="Blumberg B."/>
            <person name="Dichmann D.S."/>
            <person name="Dubchak I."/>
            <person name="Amaya E."/>
            <person name="Detter J.C."/>
            <person name="Fletcher R."/>
            <person name="Gerhard D.S."/>
            <person name="Goodstein D."/>
            <person name="Graves T."/>
            <person name="Grigoriev I.V."/>
            <person name="Grimwood J."/>
            <person name="Kawashima T."/>
            <person name="Lindquist E."/>
            <person name="Lucas S.M."/>
            <person name="Mead P.E."/>
            <person name="Mitros T."/>
            <person name="Ogino H."/>
            <person name="Ohta Y."/>
            <person name="Poliakov A.V."/>
            <person name="Pollet N."/>
            <person name="Robert J."/>
            <person name="Salamov A."/>
            <person name="Sater A.K."/>
            <person name="Schmutz J."/>
            <person name="Terry A."/>
            <person name="Vize P.D."/>
            <person name="Warren W.C."/>
            <person name="Wells D."/>
            <person name="Wills A."/>
            <person name="Wilson R.K."/>
            <person name="Zimmerman L.B."/>
            <person name="Zorn A.M."/>
            <person name="Grainger R."/>
            <person name="Grammer T."/>
            <person name="Khokha M.K."/>
            <person name="Richardson P.M."/>
            <person name="Rokhsar D.S."/>
        </authorList>
    </citation>
    <scope>NUCLEOTIDE SEQUENCE [LARGE SCALE GENOMIC DNA]</scope>
    <source>
        <strain evidence="12">Nigerian</strain>
    </source>
</reference>
<dbReference type="FunFam" id="2.60.40.10:FF:000191">
    <property type="entry name" value="Immunoglobulin superfamily member 3"/>
    <property type="match status" value="1"/>
</dbReference>
<name>A0A6I8Q3W1_XENTR</name>
<dbReference type="InterPro" id="IPR013783">
    <property type="entry name" value="Ig-like_fold"/>
</dbReference>
<evidence type="ECO:0000256" key="3">
    <source>
        <dbReference type="ARBA" id="ARBA00022729"/>
    </source>
</evidence>
<keyword evidence="3" id="KW-0732">Signal</keyword>
<evidence type="ECO:0000256" key="10">
    <source>
        <dbReference type="SAM" id="Phobius"/>
    </source>
</evidence>
<dbReference type="InterPro" id="IPR007110">
    <property type="entry name" value="Ig-like_dom"/>
</dbReference>
<feature type="domain" description="Ig-like" evidence="11">
    <location>
        <begin position="490"/>
        <end position="619"/>
    </location>
</feature>
<feature type="domain" description="Ig-like" evidence="11">
    <location>
        <begin position="627"/>
        <end position="717"/>
    </location>
</feature>
<evidence type="ECO:0000256" key="5">
    <source>
        <dbReference type="ARBA" id="ARBA00022989"/>
    </source>
</evidence>
<keyword evidence="8" id="KW-0393">Immunoglobulin domain</keyword>
<evidence type="ECO:0000313" key="12">
    <source>
        <dbReference type="Ensembl" id="ENSXETP00000064238"/>
    </source>
</evidence>
<keyword evidence="7" id="KW-1015">Disulfide bond</keyword>
<keyword evidence="2 10" id="KW-0812">Transmembrane</keyword>
<evidence type="ECO:0000256" key="1">
    <source>
        <dbReference type="ARBA" id="ARBA00004167"/>
    </source>
</evidence>
<protein>
    <submittedName>
        <fullName evidence="12">Prostaglandin F2 receptor inhibitor</fullName>
    </submittedName>
</protein>
<dbReference type="SMART" id="SM00406">
    <property type="entry name" value="IGv"/>
    <property type="match status" value="3"/>
</dbReference>
<dbReference type="PROSITE" id="PS50835">
    <property type="entry name" value="IG_LIKE"/>
    <property type="match status" value="5"/>
</dbReference>
<dbReference type="InterPro" id="IPR051102">
    <property type="entry name" value="IgSF_V-set/TM_domain"/>
</dbReference>
<dbReference type="Pfam" id="PF07686">
    <property type="entry name" value="V-set"/>
    <property type="match status" value="1"/>
</dbReference>
<feature type="transmembrane region" description="Helical" evidence="10">
    <location>
        <begin position="1153"/>
        <end position="1174"/>
    </location>
</feature>
<feature type="compositionally biased region" description="Basic and acidic residues" evidence="9">
    <location>
        <begin position="677"/>
        <end position="693"/>
    </location>
</feature>
<dbReference type="FunCoup" id="A0A6I8Q3W1">
    <property type="interactions" value="450"/>
</dbReference>
<dbReference type="SUPFAM" id="SSF48726">
    <property type="entry name" value="Immunoglobulin"/>
    <property type="match status" value="3"/>
</dbReference>
<dbReference type="Xenbase" id="XB-GENE-923458">
    <property type="gene designation" value="ptgfrn"/>
</dbReference>